<protein>
    <recommendedName>
        <fullName evidence="4">LysR substrate binding domain-containing protein</fullName>
    </recommendedName>
</protein>
<reference evidence="2" key="1">
    <citation type="submission" date="2021-01" db="EMBL/GenBank/DDBJ databases">
        <title>Whole genome shotgun sequence of Sinosporangium siamense NBRC 109515.</title>
        <authorList>
            <person name="Komaki H."/>
            <person name="Tamura T."/>
        </authorList>
    </citation>
    <scope>NUCLEOTIDE SEQUENCE</scope>
    <source>
        <strain evidence="2">NBRC 109515</strain>
    </source>
</reference>
<feature type="compositionally biased region" description="Basic and acidic residues" evidence="1">
    <location>
        <begin position="15"/>
        <end position="25"/>
    </location>
</feature>
<gene>
    <name evidence="2" type="ORF">Ssi02_67300</name>
</gene>
<organism evidence="2 3">
    <name type="scientific">Sinosporangium siamense</name>
    <dbReference type="NCBI Taxonomy" id="1367973"/>
    <lineage>
        <taxon>Bacteria</taxon>
        <taxon>Bacillati</taxon>
        <taxon>Actinomycetota</taxon>
        <taxon>Actinomycetes</taxon>
        <taxon>Streptosporangiales</taxon>
        <taxon>Streptosporangiaceae</taxon>
        <taxon>Sinosporangium</taxon>
    </lineage>
</organism>
<evidence type="ECO:0000313" key="3">
    <source>
        <dbReference type="Proteomes" id="UP000606172"/>
    </source>
</evidence>
<feature type="region of interest" description="Disordered" evidence="1">
    <location>
        <begin position="1"/>
        <end position="31"/>
    </location>
</feature>
<keyword evidence="3" id="KW-1185">Reference proteome</keyword>
<dbReference type="Proteomes" id="UP000606172">
    <property type="component" value="Unassembled WGS sequence"/>
</dbReference>
<accession>A0A919VFV9</accession>
<evidence type="ECO:0000313" key="2">
    <source>
        <dbReference type="EMBL" id="GII96499.1"/>
    </source>
</evidence>
<evidence type="ECO:0008006" key="4">
    <source>
        <dbReference type="Google" id="ProtNLM"/>
    </source>
</evidence>
<dbReference type="EMBL" id="BOOW01000045">
    <property type="protein sequence ID" value="GII96499.1"/>
    <property type="molecule type" value="Genomic_DNA"/>
</dbReference>
<proteinExistence type="predicted"/>
<comment type="caution">
    <text evidence="2">The sequence shown here is derived from an EMBL/GenBank/DDBJ whole genome shotgun (WGS) entry which is preliminary data.</text>
</comment>
<name>A0A919VFV9_9ACTN</name>
<dbReference type="AlphaFoldDB" id="A0A919VFV9"/>
<sequence length="119" mass="12731">MGGDAAPFSRAWSGPDHEQAADRGPGRGAPAGFARTFTSSWARPDIAYLPVTDLEPLPYALVWRREAESEPIRALAGIIRDLGPLPALDVVRHPRVGSDAKRAGCCLAVRQFALSPTGR</sequence>
<evidence type="ECO:0000256" key="1">
    <source>
        <dbReference type="SAM" id="MobiDB-lite"/>
    </source>
</evidence>